<reference evidence="4" key="1">
    <citation type="journal article" date="2019" name="Int. J. Syst. Evol. Microbiol.">
        <title>The Global Catalogue of Microorganisms (GCM) 10K type strain sequencing project: providing services to taxonomists for standard genome sequencing and annotation.</title>
        <authorList>
            <consortium name="The Broad Institute Genomics Platform"/>
            <consortium name="The Broad Institute Genome Sequencing Center for Infectious Disease"/>
            <person name="Wu L."/>
            <person name="Ma J."/>
        </authorList>
    </citation>
    <scope>NUCLEOTIDE SEQUENCE [LARGE SCALE GENOMIC DNA]</scope>
    <source>
        <strain evidence="4">CECT 7706</strain>
    </source>
</reference>
<dbReference type="EMBL" id="JAUFQS010000010">
    <property type="protein sequence ID" value="MDN3688511.1"/>
    <property type="molecule type" value="Genomic_DNA"/>
</dbReference>
<name>A0ABT8C7M1_9BACT</name>
<dbReference type="InterPro" id="IPR025277">
    <property type="entry name" value="Apiosidase-like_cat_dom"/>
</dbReference>
<accession>A0ABT8C7M1</accession>
<feature type="domain" description="DUF5060" evidence="2">
    <location>
        <begin position="36"/>
        <end position="102"/>
    </location>
</feature>
<dbReference type="Gene3D" id="3.20.20.80">
    <property type="entry name" value="Glycosidases"/>
    <property type="match status" value="1"/>
</dbReference>
<dbReference type="Pfam" id="PF16586">
    <property type="entry name" value="DUF5060"/>
    <property type="match status" value="1"/>
</dbReference>
<keyword evidence="4" id="KW-1185">Reference proteome</keyword>
<dbReference type="InterPro" id="IPR032260">
    <property type="entry name" value="DUF5060"/>
</dbReference>
<dbReference type="Gene3D" id="2.60.40.10">
    <property type="entry name" value="Immunoglobulins"/>
    <property type="match status" value="1"/>
</dbReference>
<dbReference type="Proteomes" id="UP001236663">
    <property type="component" value="Unassembled WGS sequence"/>
</dbReference>
<sequence length="551" mass="62662">MRPVIAFHLLIAIFFSYAIHCAGQNVMERDSKQALQYGVYELSFHTSEKGKDPFYELDLKLVFTLPGGSSVTVDGFNDGGSLFKARAYCKETGIWTWESESNDPAMDGLSGSFEVLPSKLKGKLTVHPRDPYQFAYHNGDWFLHIGDTGYRFVVASEPFWKEYIDQASEMGATKIRTWFAMERSAVSDLFEGDGKTIALNYWREIERRIIYTLENHPHIVLQLIPYAEDADLINSYASGNPAALKVAQYAQARWSSFPNIQWTMSNDMVIVTKDSLSGREVHFETINLMGRDMAAREPWGTLLTNHQSRFKGYDFAQEPWSDFVTLEDLDQVAGLKILEYREKIRQPIVNDEDRYELYRPAAHRRYFFRRLMWASLLSGGHATYGGLRTYEAYGGHNIGPRGQMSNDYISFEGMEKGVSGYFDANKRGILSQGAHDFRHIHQFFSTAGIDLAGMQPDDALVGNEPFKYKVIRDRENMIIYLANPSGENPGTDFPAGKVPEVEFLLENGTFQILWFDPDTGTWVRTGGITGGQQKFVAPSIEDWVLLIRKVD</sequence>
<comment type="caution">
    <text evidence="3">The sequence shown here is derived from an EMBL/GenBank/DDBJ whole genome shotgun (WGS) entry which is preliminary data.</text>
</comment>
<dbReference type="Pfam" id="PF13204">
    <property type="entry name" value="Apiosidase"/>
    <property type="match status" value="1"/>
</dbReference>
<dbReference type="RefSeq" id="WP_163386804.1">
    <property type="nucleotide sequence ID" value="NZ_JAUFQS010000010.1"/>
</dbReference>
<dbReference type="InterPro" id="IPR013783">
    <property type="entry name" value="Ig-like_fold"/>
</dbReference>
<evidence type="ECO:0000313" key="3">
    <source>
        <dbReference type="EMBL" id="MDN3688511.1"/>
    </source>
</evidence>
<evidence type="ECO:0000259" key="1">
    <source>
        <dbReference type="Pfam" id="PF13204"/>
    </source>
</evidence>
<proteinExistence type="predicted"/>
<feature type="domain" description="Apiosidase-like catalytic" evidence="1">
    <location>
        <begin position="134"/>
        <end position="396"/>
    </location>
</feature>
<evidence type="ECO:0000313" key="4">
    <source>
        <dbReference type="Proteomes" id="UP001236663"/>
    </source>
</evidence>
<organism evidence="3 4">
    <name type="scientific">Cyclobacterium jeungdonense</name>
    <dbReference type="NCBI Taxonomy" id="708087"/>
    <lineage>
        <taxon>Bacteria</taxon>
        <taxon>Pseudomonadati</taxon>
        <taxon>Bacteroidota</taxon>
        <taxon>Cytophagia</taxon>
        <taxon>Cytophagales</taxon>
        <taxon>Cyclobacteriaceae</taxon>
        <taxon>Cyclobacterium</taxon>
    </lineage>
</organism>
<evidence type="ECO:0000259" key="2">
    <source>
        <dbReference type="Pfam" id="PF16586"/>
    </source>
</evidence>
<gene>
    <name evidence="3" type="ORF">QWZ15_11775</name>
</gene>
<protein>
    <submittedName>
        <fullName evidence="3">DUF4038 domain-containing protein</fullName>
    </submittedName>
</protein>